<organism evidence="4 5">
    <name type="scientific">Lysobacter enzymogenes</name>
    <dbReference type="NCBI Taxonomy" id="69"/>
    <lineage>
        <taxon>Bacteria</taxon>
        <taxon>Pseudomonadati</taxon>
        <taxon>Pseudomonadota</taxon>
        <taxon>Gammaproteobacteria</taxon>
        <taxon>Lysobacterales</taxon>
        <taxon>Lysobacteraceae</taxon>
        <taxon>Lysobacter</taxon>
    </lineage>
</organism>
<dbReference type="PRINTS" id="PR00455">
    <property type="entry name" value="HTHTETR"/>
</dbReference>
<evidence type="ECO:0000259" key="3">
    <source>
        <dbReference type="PROSITE" id="PS50977"/>
    </source>
</evidence>
<dbReference type="RefSeq" id="WP_096376427.1">
    <property type="nucleotide sequence ID" value="NZ_AP014940.1"/>
</dbReference>
<dbReference type="InterPro" id="IPR009057">
    <property type="entry name" value="Homeodomain-like_sf"/>
</dbReference>
<accession>A0AAU9ABM1</accession>
<feature type="DNA-binding region" description="H-T-H motif" evidence="2">
    <location>
        <begin position="34"/>
        <end position="53"/>
    </location>
</feature>
<gene>
    <name evidence="4" type="ORF">LEN_0384</name>
</gene>
<dbReference type="PROSITE" id="PS50977">
    <property type="entry name" value="HTH_TETR_2"/>
    <property type="match status" value="1"/>
</dbReference>
<dbReference type="Gene3D" id="1.10.357.10">
    <property type="entry name" value="Tetracycline Repressor, domain 2"/>
    <property type="match status" value="1"/>
</dbReference>
<evidence type="ECO:0000256" key="1">
    <source>
        <dbReference type="ARBA" id="ARBA00023125"/>
    </source>
</evidence>
<dbReference type="EMBL" id="AP014940">
    <property type="protein sequence ID" value="BAV95871.1"/>
    <property type="molecule type" value="Genomic_DNA"/>
</dbReference>
<dbReference type="PANTHER" id="PTHR30055">
    <property type="entry name" value="HTH-TYPE TRANSCRIPTIONAL REGULATOR RUTR"/>
    <property type="match status" value="1"/>
</dbReference>
<protein>
    <submittedName>
        <fullName evidence="4">TetR family transcriptional regulator</fullName>
    </submittedName>
</protein>
<proteinExistence type="predicted"/>
<feature type="domain" description="HTH tetR-type" evidence="3">
    <location>
        <begin position="11"/>
        <end position="71"/>
    </location>
</feature>
<evidence type="ECO:0000256" key="2">
    <source>
        <dbReference type="PROSITE-ProRule" id="PRU00335"/>
    </source>
</evidence>
<keyword evidence="1 2" id="KW-0238">DNA-binding</keyword>
<dbReference type="GeneID" id="83062297"/>
<dbReference type="GO" id="GO:0003700">
    <property type="term" value="F:DNA-binding transcription factor activity"/>
    <property type="evidence" value="ECO:0007669"/>
    <property type="project" value="TreeGrafter"/>
</dbReference>
<dbReference type="InterPro" id="IPR001647">
    <property type="entry name" value="HTH_TetR"/>
</dbReference>
<evidence type="ECO:0000313" key="5">
    <source>
        <dbReference type="Proteomes" id="UP000218824"/>
    </source>
</evidence>
<dbReference type="Pfam" id="PF00440">
    <property type="entry name" value="TetR_N"/>
    <property type="match status" value="1"/>
</dbReference>
<dbReference type="InterPro" id="IPR050109">
    <property type="entry name" value="HTH-type_TetR-like_transc_reg"/>
</dbReference>
<reference evidence="4 5" key="1">
    <citation type="journal article" date="2017" name="DNA Res.">
        <title>Complete genome sequence and expression profile of the commercial lytic enzyme producer Lysobacter enzymogenes M497-1.</title>
        <authorList>
            <person name="Takami H."/>
            <person name="Toyoda A."/>
            <person name="Uchiyama I."/>
            <person name="Itoh T."/>
            <person name="Takaki Y."/>
            <person name="Arai W."/>
            <person name="Nishi S."/>
            <person name="Kawai M."/>
            <person name="Shinya K."/>
            <person name="Ikeda H."/>
        </authorList>
    </citation>
    <scope>NUCLEOTIDE SEQUENCE [LARGE SCALE GENOMIC DNA]</scope>
    <source>
        <strain evidence="4 5">M497-1</strain>
    </source>
</reference>
<dbReference type="AlphaFoldDB" id="A0AAU9ABM1"/>
<dbReference type="KEGG" id="lem:LEN_0384"/>
<name>A0AAU9ABM1_LYSEN</name>
<dbReference type="Proteomes" id="UP000218824">
    <property type="component" value="Chromosome"/>
</dbReference>
<sequence length="194" mass="21402">MNVPAKRLPKSERREQLLETALAIVREQGTDALTLGYLAERAGVSKPIAYEHFGTRSGLLIALYRRIDERQAATAARDFERTPKRLSDVARLMGESYMSCFRTAGPECHAIFAALKGDEDMERVQRELTAGYVEFYRGLLAPYAKVDDAELHRRCVAIVGAGEALSREMSQGRVEEADAAATLAVLIEALTARG</sequence>
<dbReference type="SUPFAM" id="SSF46689">
    <property type="entry name" value="Homeodomain-like"/>
    <property type="match status" value="1"/>
</dbReference>
<dbReference type="GO" id="GO:0000976">
    <property type="term" value="F:transcription cis-regulatory region binding"/>
    <property type="evidence" value="ECO:0007669"/>
    <property type="project" value="TreeGrafter"/>
</dbReference>
<evidence type="ECO:0000313" key="4">
    <source>
        <dbReference type="EMBL" id="BAV95871.1"/>
    </source>
</evidence>
<dbReference type="PANTHER" id="PTHR30055:SF223">
    <property type="entry name" value="HTH-TYPE TRANSCRIPTIONAL REGULATOR UIDR"/>
    <property type="match status" value="1"/>
</dbReference>